<accession>A0A1M6N263</accession>
<gene>
    <name evidence="1" type="ORF">SAMN04488028_10265</name>
</gene>
<dbReference type="AlphaFoldDB" id="A0A1M6N263"/>
<dbReference type="EMBL" id="FRAA01000002">
    <property type="protein sequence ID" value="SHJ89782.1"/>
    <property type="molecule type" value="Genomic_DNA"/>
</dbReference>
<proteinExistence type="predicted"/>
<protein>
    <submittedName>
        <fullName evidence="1">Uncharacterized protein</fullName>
    </submittedName>
</protein>
<sequence length="188" mass="19986">MTNEIQDLQLSGNNLTITNNGTATTIDLSPYLDDTDTKLTETEVDNFVANNGYLTSFVEVDGSVTNEIELPSQAGQAGKYLTSNGSGAVWSDLSISPSVRTVSANVTLTSTDERVIVTESITVTLPATPIDGQLLTLAATNVTATINGNGRTIYIASNSAPSFTFSDTSTNMYIMIYSSTQNAWIATY</sequence>
<organism evidence="1 2">
    <name type="scientific">Reichenbachiella agariperforans</name>
    <dbReference type="NCBI Taxonomy" id="156994"/>
    <lineage>
        <taxon>Bacteria</taxon>
        <taxon>Pseudomonadati</taxon>
        <taxon>Bacteroidota</taxon>
        <taxon>Cytophagia</taxon>
        <taxon>Cytophagales</taxon>
        <taxon>Reichenbachiellaceae</taxon>
        <taxon>Reichenbachiella</taxon>
    </lineage>
</organism>
<dbReference type="Proteomes" id="UP000184474">
    <property type="component" value="Unassembled WGS sequence"/>
</dbReference>
<name>A0A1M6N263_REIAG</name>
<keyword evidence="2" id="KW-1185">Reference proteome</keyword>
<evidence type="ECO:0000313" key="1">
    <source>
        <dbReference type="EMBL" id="SHJ89782.1"/>
    </source>
</evidence>
<reference evidence="2" key="1">
    <citation type="submission" date="2016-11" db="EMBL/GenBank/DDBJ databases">
        <authorList>
            <person name="Varghese N."/>
            <person name="Submissions S."/>
        </authorList>
    </citation>
    <scope>NUCLEOTIDE SEQUENCE [LARGE SCALE GENOMIC DNA]</scope>
    <source>
        <strain evidence="2">DSM 26134</strain>
    </source>
</reference>
<evidence type="ECO:0000313" key="2">
    <source>
        <dbReference type="Proteomes" id="UP000184474"/>
    </source>
</evidence>